<dbReference type="EMBL" id="CVLB01000001">
    <property type="protein sequence ID" value="CRF32428.1"/>
    <property type="molecule type" value="Genomic_DNA"/>
</dbReference>
<feature type="modified residue" description="N6-carboxylysine" evidence="5">
    <location>
        <position position="152"/>
    </location>
</feature>
<comment type="PTM">
    <text evidence="5">Carbamylation allows a single lysine to coordinate two divalent metal cations.</text>
</comment>
<feature type="domain" description="Amidohydrolase-related" evidence="6">
    <location>
        <begin position="50"/>
        <end position="437"/>
    </location>
</feature>
<evidence type="ECO:0000313" key="7">
    <source>
        <dbReference type="EMBL" id="CRF32428.1"/>
    </source>
</evidence>
<comment type="cofactor">
    <cofactor evidence="1">
        <name>Zn(2+)</name>
        <dbReference type="ChEBI" id="CHEBI:29105"/>
    </cofactor>
</comment>
<dbReference type="Gene3D" id="2.30.40.10">
    <property type="entry name" value="Urease, subunit C, domain 1"/>
    <property type="match status" value="1"/>
</dbReference>
<dbReference type="InterPro" id="IPR011778">
    <property type="entry name" value="Hydantoinase/dihydroPyrase"/>
</dbReference>
<dbReference type="RefSeq" id="WP_048593888.1">
    <property type="nucleotide sequence ID" value="NZ_CVLB01000001.1"/>
</dbReference>
<dbReference type="AlphaFoldDB" id="A0A0G4K529"/>
<dbReference type="GO" id="GO:0005829">
    <property type="term" value="C:cytosol"/>
    <property type="evidence" value="ECO:0007669"/>
    <property type="project" value="TreeGrafter"/>
</dbReference>
<evidence type="ECO:0000256" key="3">
    <source>
        <dbReference type="ARBA" id="ARBA00022723"/>
    </source>
</evidence>
<evidence type="ECO:0000256" key="4">
    <source>
        <dbReference type="ARBA" id="ARBA00022801"/>
    </source>
</evidence>
<dbReference type="InterPro" id="IPR050378">
    <property type="entry name" value="Metallo-dep_Hydrolases_sf"/>
</dbReference>
<evidence type="ECO:0000256" key="2">
    <source>
        <dbReference type="ARBA" id="ARBA00008829"/>
    </source>
</evidence>
<evidence type="ECO:0000313" key="8">
    <source>
        <dbReference type="Proteomes" id="UP000043763"/>
    </source>
</evidence>
<sequence length="479" mass="53416">MKKIIIKNGTIVNASETYKADVLIEDEKISQIGADLKCDGAEIIDASGKYVMPGGIDVHTHMDIDVGIGRAVDDFYTGTIAAACGGTTTIVDHMGFGPKDCDVFHQLKYYHTLADNKAVIDYSFHGVLQHVDEYVLKGLEVLAKEEGLQSTKLYLTYNYKIEDDNVVRVLKKMKEINGVSAFHAENHYVVEYLKKKFVEEGKTSAHYHPISRPAEAEAEAVNRIIHLSVVAGNAPVYIVHTSASKSVDEIVNARALGHKNIFSETCPQYLVLTDKEYDREDGLKFIMSPPLRKQEDCDRLWKAIADGHIQVIATDHCPFNYETDKVKGKDNFTKCPNGAGGVEERYPLMFSEGVMKGRISINKFVETLCYNPALIYGLYPQKGAIIPNADADITIIDPNKKSVITKSNMHGACDYTAYEGMELLCSIDRVISRGKIVCKDNKFLGNKGDGKFIKRKTLDHYADFTNHFKLGDYIDIDCN</sequence>
<dbReference type="Pfam" id="PF01979">
    <property type="entry name" value="Amidohydro_1"/>
    <property type="match status" value="1"/>
</dbReference>
<dbReference type="Proteomes" id="UP000043763">
    <property type="component" value="Unassembled WGS sequence"/>
</dbReference>
<evidence type="ECO:0000256" key="5">
    <source>
        <dbReference type="PIRSR" id="PIRSR611778-50"/>
    </source>
</evidence>
<protein>
    <submittedName>
        <fullName evidence="7">D-phenylhydantoinase</fullName>
        <ecNumber evidence="7">3.5.2.-</ecNumber>
    </submittedName>
</protein>
<comment type="similarity">
    <text evidence="2">Belongs to the metallo-dependent hydrolases superfamily. Hydantoinase/dihydropyrimidinase family.</text>
</comment>
<dbReference type="Gene3D" id="3.20.20.140">
    <property type="entry name" value="Metal-dependent hydrolases"/>
    <property type="match status" value="1"/>
</dbReference>
<keyword evidence="3" id="KW-0479">Metal-binding</keyword>
<gene>
    <name evidence="7" type="primary">hyuA</name>
    <name evidence="7" type="ORF">BRSU_0793</name>
</gene>
<dbReference type="OrthoDB" id="9765462at2"/>
<dbReference type="PANTHER" id="PTHR11647">
    <property type="entry name" value="HYDRANTOINASE/DIHYDROPYRIMIDINASE FAMILY MEMBER"/>
    <property type="match status" value="1"/>
</dbReference>
<dbReference type="SUPFAM" id="SSF51338">
    <property type="entry name" value="Composite domain of metallo-dependent hydrolases"/>
    <property type="match status" value="1"/>
</dbReference>
<reference evidence="8" key="1">
    <citation type="submission" date="2015-04" db="EMBL/GenBank/DDBJ databases">
        <authorList>
            <person name="Mushtaq Mamoona"/>
        </authorList>
    </citation>
    <scope>NUCLEOTIDE SEQUENCE [LARGE SCALE GENOMIC DNA]</scope>
    <source>
        <strain evidence="8">AN4859/03</strain>
    </source>
</reference>
<dbReference type="SUPFAM" id="SSF51556">
    <property type="entry name" value="Metallo-dependent hydrolases"/>
    <property type="match status" value="1"/>
</dbReference>
<dbReference type="EC" id="3.5.2.-" evidence="7"/>
<keyword evidence="8" id="KW-1185">Reference proteome</keyword>
<name>A0A0G4K529_9SPIR</name>
<evidence type="ECO:0000256" key="1">
    <source>
        <dbReference type="ARBA" id="ARBA00001947"/>
    </source>
</evidence>
<dbReference type="CDD" id="cd01314">
    <property type="entry name" value="D-HYD"/>
    <property type="match status" value="1"/>
</dbReference>
<dbReference type="PANTHER" id="PTHR11647:SF1">
    <property type="entry name" value="COLLAPSIN RESPONSE MEDIATOR PROTEIN"/>
    <property type="match status" value="1"/>
</dbReference>
<proteinExistence type="inferred from homology"/>
<keyword evidence="4 7" id="KW-0378">Hydrolase</keyword>
<dbReference type="InterPro" id="IPR011059">
    <property type="entry name" value="Metal-dep_hydrolase_composite"/>
</dbReference>
<dbReference type="GO" id="GO:0016812">
    <property type="term" value="F:hydrolase activity, acting on carbon-nitrogen (but not peptide) bonds, in cyclic amides"/>
    <property type="evidence" value="ECO:0007669"/>
    <property type="project" value="TreeGrafter"/>
</dbReference>
<dbReference type="FunFam" id="3.20.20.140:FF:000174">
    <property type="entry name" value="Dihydropyrimidinase-related protein 2"/>
    <property type="match status" value="1"/>
</dbReference>
<organism evidence="7 8">
    <name type="scientific">Brachyspira suanatina</name>
    <dbReference type="NCBI Taxonomy" id="381802"/>
    <lineage>
        <taxon>Bacteria</taxon>
        <taxon>Pseudomonadati</taxon>
        <taxon>Spirochaetota</taxon>
        <taxon>Spirochaetia</taxon>
        <taxon>Brachyspirales</taxon>
        <taxon>Brachyspiraceae</taxon>
        <taxon>Brachyspira</taxon>
    </lineage>
</organism>
<dbReference type="NCBIfam" id="TIGR02033">
    <property type="entry name" value="D-hydantoinase"/>
    <property type="match status" value="1"/>
</dbReference>
<evidence type="ECO:0000259" key="6">
    <source>
        <dbReference type="Pfam" id="PF01979"/>
    </source>
</evidence>
<dbReference type="InterPro" id="IPR006680">
    <property type="entry name" value="Amidohydro-rel"/>
</dbReference>
<accession>A0A0G4K529</accession>
<dbReference type="InterPro" id="IPR032466">
    <property type="entry name" value="Metal_Hydrolase"/>
</dbReference>
<dbReference type="GO" id="GO:0046872">
    <property type="term" value="F:metal ion binding"/>
    <property type="evidence" value="ECO:0007669"/>
    <property type="project" value="UniProtKB-KW"/>
</dbReference>